<dbReference type="EMBL" id="QGKL01000041">
    <property type="protein sequence ID" value="PWQ94147.1"/>
    <property type="molecule type" value="Genomic_DNA"/>
</dbReference>
<dbReference type="Proteomes" id="UP000245506">
    <property type="component" value="Unassembled WGS sequence"/>
</dbReference>
<evidence type="ECO:0000256" key="1">
    <source>
        <dbReference type="SAM" id="Phobius"/>
    </source>
</evidence>
<keyword evidence="3" id="KW-1185">Reference proteome</keyword>
<organism evidence="2 3">
    <name type="scientific">Leucothrix arctica</name>
    <dbReference type="NCBI Taxonomy" id="1481894"/>
    <lineage>
        <taxon>Bacteria</taxon>
        <taxon>Pseudomonadati</taxon>
        <taxon>Pseudomonadota</taxon>
        <taxon>Gammaproteobacteria</taxon>
        <taxon>Thiotrichales</taxon>
        <taxon>Thiotrichaceae</taxon>
        <taxon>Leucothrix</taxon>
    </lineage>
</organism>
<feature type="transmembrane region" description="Helical" evidence="1">
    <location>
        <begin position="66"/>
        <end position="83"/>
    </location>
</feature>
<evidence type="ECO:0008006" key="4">
    <source>
        <dbReference type="Google" id="ProtNLM"/>
    </source>
</evidence>
<feature type="transmembrane region" description="Helical" evidence="1">
    <location>
        <begin position="89"/>
        <end position="110"/>
    </location>
</feature>
<dbReference type="AlphaFoldDB" id="A0A317C773"/>
<comment type="caution">
    <text evidence="2">The sequence shown here is derived from an EMBL/GenBank/DDBJ whole genome shotgun (WGS) entry which is preliminary data.</text>
</comment>
<evidence type="ECO:0000313" key="3">
    <source>
        <dbReference type="Proteomes" id="UP000245506"/>
    </source>
</evidence>
<protein>
    <recommendedName>
        <fullName evidence="4">DUF4870 domain-containing protein</fullName>
    </recommendedName>
</protein>
<gene>
    <name evidence="2" type="ORF">DKT75_16545</name>
</gene>
<dbReference type="OrthoDB" id="8561689at2"/>
<keyword evidence="1" id="KW-1133">Transmembrane helix</keyword>
<feature type="transmembrane region" description="Helical" evidence="1">
    <location>
        <begin position="20"/>
        <end position="46"/>
    </location>
</feature>
<keyword evidence="1" id="KW-0812">Transmembrane</keyword>
<proteinExistence type="predicted"/>
<accession>A0A317C773</accession>
<sequence>MDQLVTKVQAAEDSKKTARFFTYGNLLAITFPALFVLWFGASILVYAICRHHPNPRVGFYTQRAAYCYYAVAGLLVPCLAFSPEGFIKSYWLLLWAVCALIILTFSIVTLRQISREPWQDIEYKGKA</sequence>
<dbReference type="RefSeq" id="WP_109824808.1">
    <property type="nucleotide sequence ID" value="NZ_QGKL01000041.1"/>
</dbReference>
<keyword evidence="1" id="KW-0472">Membrane</keyword>
<evidence type="ECO:0000313" key="2">
    <source>
        <dbReference type="EMBL" id="PWQ94147.1"/>
    </source>
</evidence>
<name>A0A317C773_9GAMM</name>
<reference evidence="2 3" key="1">
    <citation type="submission" date="2018-05" db="EMBL/GenBank/DDBJ databases">
        <title>Leucothrix arctica sp. nov., isolated from Arctic seawater.</title>
        <authorList>
            <person name="Choi A."/>
            <person name="Baek K."/>
        </authorList>
    </citation>
    <scope>NUCLEOTIDE SEQUENCE [LARGE SCALE GENOMIC DNA]</scope>
    <source>
        <strain evidence="2 3">IMCC9719</strain>
    </source>
</reference>